<comment type="caution">
    <text evidence="2">The sequence shown here is derived from an EMBL/GenBank/DDBJ whole genome shotgun (WGS) entry which is preliminary data.</text>
</comment>
<name>A0ABT9DTZ6_9PROT</name>
<proteinExistence type="predicted"/>
<gene>
    <name evidence="2" type="ORF">Q7A36_03375</name>
</gene>
<evidence type="ECO:0000313" key="3">
    <source>
        <dbReference type="Proteomes" id="UP001243009"/>
    </source>
</evidence>
<protein>
    <submittedName>
        <fullName evidence="2">Uncharacterized protein</fullName>
    </submittedName>
</protein>
<evidence type="ECO:0000256" key="1">
    <source>
        <dbReference type="SAM" id="Phobius"/>
    </source>
</evidence>
<evidence type="ECO:0000313" key="2">
    <source>
        <dbReference type="EMBL" id="MDO9707372.1"/>
    </source>
</evidence>
<dbReference type="EMBL" id="JAUTWS010000002">
    <property type="protein sequence ID" value="MDO9707372.1"/>
    <property type="molecule type" value="Genomic_DNA"/>
</dbReference>
<keyword evidence="1" id="KW-0472">Membrane</keyword>
<keyword evidence="3" id="KW-1185">Reference proteome</keyword>
<dbReference type="RefSeq" id="WP_305102237.1">
    <property type="nucleotide sequence ID" value="NZ_JAUTWS010000002.1"/>
</dbReference>
<dbReference type="Proteomes" id="UP001243009">
    <property type="component" value="Unassembled WGS sequence"/>
</dbReference>
<sequence>MTEIDASLSLLGLVLLACGSLPAIIALRAEKRRAEVVGGWSGPFHEARREMDEAVFERVRTLRVPPARLPAATP</sequence>
<keyword evidence="1" id="KW-1133">Transmembrane helix</keyword>
<accession>A0ABT9DTZ6</accession>
<feature type="transmembrane region" description="Helical" evidence="1">
    <location>
        <begin position="6"/>
        <end position="27"/>
    </location>
</feature>
<organism evidence="2 3">
    <name type="scientific">Paracraurococcus lichenis</name>
    <dbReference type="NCBI Taxonomy" id="3064888"/>
    <lineage>
        <taxon>Bacteria</taxon>
        <taxon>Pseudomonadati</taxon>
        <taxon>Pseudomonadota</taxon>
        <taxon>Alphaproteobacteria</taxon>
        <taxon>Acetobacterales</taxon>
        <taxon>Roseomonadaceae</taxon>
        <taxon>Paracraurococcus</taxon>
    </lineage>
</organism>
<reference evidence="2 3" key="1">
    <citation type="submission" date="2023-08" db="EMBL/GenBank/DDBJ databases">
        <title>The draft genome sequence of Paracraurococcus sp. LOR1-02.</title>
        <authorList>
            <person name="Kingkaew E."/>
            <person name="Tanasupawat S."/>
        </authorList>
    </citation>
    <scope>NUCLEOTIDE SEQUENCE [LARGE SCALE GENOMIC DNA]</scope>
    <source>
        <strain evidence="2 3">LOR1-02</strain>
    </source>
</reference>
<keyword evidence="1" id="KW-0812">Transmembrane</keyword>